<dbReference type="CDD" id="cd05233">
    <property type="entry name" value="SDR_c"/>
    <property type="match status" value="1"/>
</dbReference>
<dbReference type="OrthoDB" id="9803628at2"/>
<dbReference type="AlphaFoldDB" id="A0A7Z0WR85"/>
<dbReference type="GO" id="GO:0016616">
    <property type="term" value="F:oxidoreductase activity, acting on the CH-OH group of donors, NAD or NADP as acceptor"/>
    <property type="evidence" value="ECO:0007669"/>
    <property type="project" value="TreeGrafter"/>
</dbReference>
<keyword evidence="2" id="KW-0560">Oxidoreductase</keyword>
<dbReference type="RefSeq" id="WP_075130838.1">
    <property type="nucleotide sequence ID" value="NZ_MSIF01000001.1"/>
</dbReference>
<evidence type="ECO:0000256" key="2">
    <source>
        <dbReference type="ARBA" id="ARBA00023002"/>
    </source>
</evidence>
<dbReference type="Pfam" id="PF13561">
    <property type="entry name" value="adh_short_C2"/>
    <property type="match status" value="1"/>
</dbReference>
<reference evidence="3 4" key="1">
    <citation type="submission" date="2016-12" db="EMBL/GenBank/DDBJ databases">
        <title>The draft genome sequence of Actinophytocola xinjiangensis.</title>
        <authorList>
            <person name="Wang W."/>
            <person name="Yuan L."/>
        </authorList>
    </citation>
    <scope>NUCLEOTIDE SEQUENCE [LARGE SCALE GENOMIC DNA]</scope>
    <source>
        <strain evidence="3 4">CGMCC 4.4663</strain>
    </source>
</reference>
<evidence type="ECO:0000313" key="3">
    <source>
        <dbReference type="EMBL" id="OLF13890.1"/>
    </source>
</evidence>
<dbReference type="Gene3D" id="3.40.50.720">
    <property type="entry name" value="NAD(P)-binding Rossmann-like Domain"/>
    <property type="match status" value="1"/>
</dbReference>
<comment type="caution">
    <text evidence="3">The sequence shown here is derived from an EMBL/GenBank/DDBJ whole genome shotgun (WGS) entry which is preliminary data.</text>
</comment>
<proteinExistence type="inferred from homology"/>
<dbReference type="InterPro" id="IPR036291">
    <property type="entry name" value="NAD(P)-bd_dom_sf"/>
</dbReference>
<dbReference type="PANTHER" id="PTHR42760:SF133">
    <property type="entry name" value="3-OXOACYL-[ACYL-CARRIER-PROTEIN] REDUCTASE"/>
    <property type="match status" value="1"/>
</dbReference>
<name>A0A7Z0WR85_9PSEU</name>
<dbReference type="Proteomes" id="UP000185696">
    <property type="component" value="Unassembled WGS sequence"/>
</dbReference>
<dbReference type="PANTHER" id="PTHR42760">
    <property type="entry name" value="SHORT-CHAIN DEHYDROGENASES/REDUCTASES FAMILY MEMBER"/>
    <property type="match status" value="1"/>
</dbReference>
<accession>A0A7Z0WR85</accession>
<sequence>MSVRGKRVLVMGAARSTGIGRALVARLAGGGASLVIGDAVAPAGTPGTHTATPEALAEVVAEASELAGHPVPATELDPLDPDQLDRFVADGVRHLGGIDALCHLVGATGAGFGDGPLADVTPSAWARGVDWNLTASWLAARAAAAAMGEAGGSVVLLSSYAGLDSTPRAGVVGVARAGVNHLAGVLARELGPRGIRVNTVCPLGVSESHDGVHNPGLVKLAEAAGLSLADWLAERIPLGRGQSPDEVAAVFEFLVSDESSFVSGASVPVAGGARA</sequence>
<organism evidence="3 4">
    <name type="scientific">Actinophytocola xinjiangensis</name>
    <dbReference type="NCBI Taxonomy" id="485602"/>
    <lineage>
        <taxon>Bacteria</taxon>
        <taxon>Bacillati</taxon>
        <taxon>Actinomycetota</taxon>
        <taxon>Actinomycetes</taxon>
        <taxon>Pseudonocardiales</taxon>
        <taxon>Pseudonocardiaceae</taxon>
    </lineage>
</organism>
<dbReference type="InterPro" id="IPR002347">
    <property type="entry name" value="SDR_fam"/>
</dbReference>
<dbReference type="SUPFAM" id="SSF51735">
    <property type="entry name" value="NAD(P)-binding Rossmann-fold domains"/>
    <property type="match status" value="1"/>
</dbReference>
<dbReference type="PRINTS" id="PR00081">
    <property type="entry name" value="GDHRDH"/>
</dbReference>
<evidence type="ECO:0008006" key="5">
    <source>
        <dbReference type="Google" id="ProtNLM"/>
    </source>
</evidence>
<dbReference type="EMBL" id="MSIF01000001">
    <property type="protein sequence ID" value="OLF13890.1"/>
    <property type="molecule type" value="Genomic_DNA"/>
</dbReference>
<protein>
    <recommendedName>
        <fullName evidence="5">3-oxoacyl-[acyl-carrier protein] reductase</fullName>
    </recommendedName>
</protein>
<comment type="similarity">
    <text evidence="1">Belongs to the short-chain dehydrogenases/reductases (SDR) family.</text>
</comment>
<evidence type="ECO:0000313" key="4">
    <source>
        <dbReference type="Proteomes" id="UP000185696"/>
    </source>
</evidence>
<gene>
    <name evidence="3" type="ORF">BLA60_01510</name>
</gene>
<keyword evidence="4" id="KW-1185">Reference proteome</keyword>
<evidence type="ECO:0000256" key="1">
    <source>
        <dbReference type="ARBA" id="ARBA00006484"/>
    </source>
</evidence>